<keyword evidence="3" id="KW-1185">Reference proteome</keyword>
<gene>
    <name evidence="2" type="ORF">CspeluHIS016_0203410</name>
</gene>
<comment type="caution">
    <text evidence="2">The sequence shown here is derived from an EMBL/GenBank/DDBJ whole genome shotgun (WGS) entry which is preliminary data.</text>
</comment>
<sequence length="162" mass="17363">MHVVPAAAPSPNATYTMGVAVLDTKCLSINPTPPWQRASPPPPRATPAEVQARRQALRQAAQLRAARTELAARVRLLSSPQGRAAFVATLERWTSFADAKMAQGLRELAAMDADVRAGRVPPPRACESKYKAPLAFSDTLVAEVFGNRRPIADVKRGLASIA</sequence>
<reference evidence="2" key="2">
    <citation type="submission" date="2023-06" db="EMBL/GenBank/DDBJ databases">
        <authorList>
            <person name="Kobayashi Y."/>
            <person name="Kayamori A."/>
            <person name="Aoki K."/>
            <person name="Shiwa Y."/>
            <person name="Fujita N."/>
            <person name="Sugita T."/>
            <person name="Iwasaki W."/>
            <person name="Tanaka N."/>
            <person name="Takashima M."/>
        </authorList>
    </citation>
    <scope>NUCLEOTIDE SEQUENCE</scope>
    <source>
        <strain evidence="2">HIS016</strain>
    </source>
</reference>
<organism evidence="2 3">
    <name type="scientific">Cutaneotrichosporon spelunceum</name>
    <dbReference type="NCBI Taxonomy" id="1672016"/>
    <lineage>
        <taxon>Eukaryota</taxon>
        <taxon>Fungi</taxon>
        <taxon>Dikarya</taxon>
        <taxon>Basidiomycota</taxon>
        <taxon>Agaricomycotina</taxon>
        <taxon>Tremellomycetes</taxon>
        <taxon>Trichosporonales</taxon>
        <taxon>Trichosporonaceae</taxon>
        <taxon>Cutaneotrichosporon</taxon>
    </lineage>
</organism>
<protein>
    <submittedName>
        <fullName evidence="2">Uncharacterized protein</fullName>
    </submittedName>
</protein>
<dbReference type="Proteomes" id="UP001222932">
    <property type="component" value="Unassembled WGS sequence"/>
</dbReference>
<evidence type="ECO:0000256" key="1">
    <source>
        <dbReference type="SAM" id="MobiDB-lite"/>
    </source>
</evidence>
<evidence type="ECO:0000313" key="3">
    <source>
        <dbReference type="Proteomes" id="UP001222932"/>
    </source>
</evidence>
<reference evidence="2" key="1">
    <citation type="journal article" date="2023" name="BMC Genomics">
        <title>Chromosome-level genome assemblies of Cutaneotrichosporon spp. (Trichosporonales, Basidiomycota) reveal imbalanced evolution between nucleotide sequences and chromosome synteny.</title>
        <authorList>
            <person name="Kobayashi Y."/>
            <person name="Kayamori A."/>
            <person name="Aoki K."/>
            <person name="Shiwa Y."/>
            <person name="Matsutani M."/>
            <person name="Fujita N."/>
            <person name="Sugita T."/>
            <person name="Iwasaki W."/>
            <person name="Tanaka N."/>
            <person name="Takashima M."/>
        </authorList>
    </citation>
    <scope>NUCLEOTIDE SEQUENCE</scope>
    <source>
        <strain evidence="2">HIS016</strain>
    </source>
</reference>
<name>A0AAD3TRV9_9TREE</name>
<evidence type="ECO:0000313" key="2">
    <source>
        <dbReference type="EMBL" id="GMK55285.1"/>
    </source>
</evidence>
<proteinExistence type="predicted"/>
<feature type="region of interest" description="Disordered" evidence="1">
    <location>
        <begin position="31"/>
        <end position="50"/>
    </location>
</feature>
<feature type="compositionally biased region" description="Pro residues" evidence="1">
    <location>
        <begin position="31"/>
        <end position="45"/>
    </location>
</feature>
<dbReference type="AlphaFoldDB" id="A0AAD3TRV9"/>
<dbReference type="EMBL" id="BTCM01000002">
    <property type="protein sequence ID" value="GMK55285.1"/>
    <property type="molecule type" value="Genomic_DNA"/>
</dbReference>
<accession>A0AAD3TRV9</accession>